<feature type="non-terminal residue" evidence="6">
    <location>
        <position position="1"/>
    </location>
</feature>
<evidence type="ECO:0000313" key="6">
    <source>
        <dbReference type="EMBL" id="SVE10404.1"/>
    </source>
</evidence>
<reference evidence="6" key="1">
    <citation type="submission" date="2018-05" db="EMBL/GenBank/DDBJ databases">
        <authorList>
            <person name="Lanie J.A."/>
            <person name="Ng W.-L."/>
            <person name="Kazmierczak K.M."/>
            <person name="Andrzejewski T.M."/>
            <person name="Davidsen T.M."/>
            <person name="Wayne K.J."/>
            <person name="Tettelin H."/>
            <person name="Glass J.I."/>
            <person name="Rusch D."/>
            <person name="Podicherti R."/>
            <person name="Tsui H.-C.T."/>
            <person name="Winkler M.E."/>
        </authorList>
    </citation>
    <scope>NUCLEOTIDE SEQUENCE</scope>
</reference>
<dbReference type="AlphaFoldDB" id="A0A383ARU2"/>
<evidence type="ECO:0000256" key="3">
    <source>
        <dbReference type="ARBA" id="ARBA00022840"/>
    </source>
</evidence>
<dbReference type="InterPro" id="IPR013563">
    <property type="entry name" value="Oligopep_ABC_C"/>
</dbReference>
<keyword evidence="3" id="KW-0067">ATP-binding</keyword>
<dbReference type="PANTHER" id="PTHR43067">
    <property type="entry name" value="OLIGOPEPTIDE/DIPEPTIDE ABC TRANSPORTER, ATPASE SUBUNIT"/>
    <property type="match status" value="1"/>
</dbReference>
<feature type="region of interest" description="Disordered" evidence="4">
    <location>
        <begin position="1"/>
        <end position="20"/>
    </location>
</feature>
<feature type="domain" description="Oligopeptide/dipeptide ABC transporter C-terminal" evidence="5">
    <location>
        <begin position="1"/>
        <end position="53"/>
    </location>
</feature>
<sequence>PYTKALCSAVPMPDPDSERTRKRILLPGDPPSPLNPPSGCTFHPRCSHAEERCQAAWPSFESLKNDGHQAACIRLGELNQ</sequence>
<accession>A0A383ARU2</accession>
<dbReference type="NCBIfam" id="TIGR01727">
    <property type="entry name" value="oligo_HPY"/>
    <property type="match status" value="1"/>
</dbReference>
<dbReference type="GO" id="GO:0015833">
    <property type="term" value="P:peptide transport"/>
    <property type="evidence" value="ECO:0007669"/>
    <property type="project" value="InterPro"/>
</dbReference>
<evidence type="ECO:0000259" key="5">
    <source>
        <dbReference type="Pfam" id="PF08352"/>
    </source>
</evidence>
<evidence type="ECO:0000256" key="4">
    <source>
        <dbReference type="SAM" id="MobiDB-lite"/>
    </source>
</evidence>
<organism evidence="6">
    <name type="scientific">marine metagenome</name>
    <dbReference type="NCBI Taxonomy" id="408172"/>
    <lineage>
        <taxon>unclassified sequences</taxon>
        <taxon>metagenomes</taxon>
        <taxon>ecological metagenomes</taxon>
    </lineage>
</organism>
<name>A0A383ARU2_9ZZZZ</name>
<dbReference type="Pfam" id="PF08352">
    <property type="entry name" value="oligo_HPY"/>
    <property type="match status" value="1"/>
</dbReference>
<keyword evidence="2" id="KW-0547">Nucleotide-binding</keyword>
<evidence type="ECO:0000256" key="2">
    <source>
        <dbReference type="ARBA" id="ARBA00022741"/>
    </source>
</evidence>
<keyword evidence="1" id="KW-0813">Transport</keyword>
<protein>
    <recommendedName>
        <fullName evidence="5">Oligopeptide/dipeptide ABC transporter C-terminal domain-containing protein</fullName>
    </recommendedName>
</protein>
<gene>
    <name evidence="6" type="ORF">METZ01_LOCUS463258</name>
</gene>
<evidence type="ECO:0000256" key="1">
    <source>
        <dbReference type="ARBA" id="ARBA00022448"/>
    </source>
</evidence>
<dbReference type="InterPro" id="IPR027417">
    <property type="entry name" value="P-loop_NTPase"/>
</dbReference>
<dbReference type="EMBL" id="UINC01194356">
    <property type="protein sequence ID" value="SVE10404.1"/>
    <property type="molecule type" value="Genomic_DNA"/>
</dbReference>
<dbReference type="Gene3D" id="3.40.50.300">
    <property type="entry name" value="P-loop containing nucleotide triphosphate hydrolases"/>
    <property type="match status" value="1"/>
</dbReference>
<dbReference type="PANTHER" id="PTHR43067:SF3">
    <property type="entry name" value="MALTOSE ABC TRANSPORTER, ATP-BINDING PROTEIN"/>
    <property type="match status" value="1"/>
</dbReference>
<proteinExistence type="predicted"/>
<dbReference type="GO" id="GO:0005524">
    <property type="term" value="F:ATP binding"/>
    <property type="evidence" value="ECO:0007669"/>
    <property type="project" value="UniProtKB-KW"/>
</dbReference>